<sequence>MELPVAVRVELNRLFQTARVSVDFKSRIFTTLPMDIHAFKRVGASRDFEKLLYLGQLVQLSRWAACDNAGLGGRDMKCKRAQNVFQHHLRLCKELNTSAKQIKPD</sequence>
<gene>
    <name evidence="1" type="ORF">CLEP1334_LOCUS14595</name>
</gene>
<name>A0A7S0NYL3_9EUKA</name>
<proteinExistence type="predicted"/>
<dbReference type="AlphaFoldDB" id="A0A7S0NYL3"/>
<dbReference type="EMBL" id="HBER01029058">
    <property type="protein sequence ID" value="CAD8539312.1"/>
    <property type="molecule type" value="Transcribed_RNA"/>
</dbReference>
<organism evidence="1">
    <name type="scientific">Calcidiscus leptoporus</name>
    <dbReference type="NCBI Taxonomy" id="127549"/>
    <lineage>
        <taxon>Eukaryota</taxon>
        <taxon>Haptista</taxon>
        <taxon>Haptophyta</taxon>
        <taxon>Prymnesiophyceae</taxon>
        <taxon>Coccolithales</taxon>
        <taxon>Calcidiscaceae</taxon>
        <taxon>Calcidiscus</taxon>
    </lineage>
</organism>
<evidence type="ECO:0000313" key="1">
    <source>
        <dbReference type="EMBL" id="CAD8539312.1"/>
    </source>
</evidence>
<accession>A0A7S0NYL3</accession>
<reference evidence="1" key="1">
    <citation type="submission" date="2021-01" db="EMBL/GenBank/DDBJ databases">
        <authorList>
            <person name="Corre E."/>
            <person name="Pelletier E."/>
            <person name="Niang G."/>
            <person name="Scheremetjew M."/>
            <person name="Finn R."/>
            <person name="Kale V."/>
            <person name="Holt S."/>
            <person name="Cochrane G."/>
            <person name="Meng A."/>
            <person name="Brown T."/>
            <person name="Cohen L."/>
        </authorList>
    </citation>
    <scope>NUCLEOTIDE SEQUENCE</scope>
    <source>
        <strain evidence="1">RCC1130</strain>
    </source>
</reference>
<protein>
    <submittedName>
        <fullName evidence="1">Uncharacterized protein</fullName>
    </submittedName>
</protein>